<dbReference type="EMBL" id="JAPDOD010000039">
    <property type="protein sequence ID" value="MDA0164899.1"/>
    <property type="molecule type" value="Genomic_DNA"/>
</dbReference>
<dbReference type="Proteomes" id="UP001149140">
    <property type="component" value="Unassembled WGS sequence"/>
</dbReference>
<evidence type="ECO:0000313" key="2">
    <source>
        <dbReference type="EMBL" id="MDA0164899.1"/>
    </source>
</evidence>
<dbReference type="RefSeq" id="WP_270044152.1">
    <property type="nucleotide sequence ID" value="NZ_JAPDOD010000039.1"/>
</dbReference>
<keyword evidence="1" id="KW-0732">Signal</keyword>
<protein>
    <submittedName>
        <fullName evidence="2">Uncharacterized protein</fullName>
    </submittedName>
</protein>
<evidence type="ECO:0000313" key="3">
    <source>
        <dbReference type="Proteomes" id="UP001149140"/>
    </source>
</evidence>
<reference evidence="2" key="1">
    <citation type="submission" date="2022-10" db="EMBL/GenBank/DDBJ databases">
        <title>The WGS of Solirubrobacter ginsenosidimutans DSM 21036.</title>
        <authorList>
            <person name="Jiang Z."/>
        </authorList>
    </citation>
    <scope>NUCLEOTIDE SEQUENCE</scope>
    <source>
        <strain evidence="2">DSM 21036</strain>
    </source>
</reference>
<gene>
    <name evidence="2" type="ORF">OM076_31810</name>
</gene>
<sequence>MIAKLALVAALGGSAVGAAAVLADDRAPAPVPAVAAASTPAEPTPPPMDARDVRVVTQAPDAKGGAPWAIRRFKSPLKNGTTVECSEVGRLDGERFGWIGASGAFAPTLPGHAGTPMICKNPDQERAVGVSVQRFTTLTQPENGALEPLETVTFGVAAPAITRLVPDDEPPLAPGADGIVLRIVAGDASPGRLLTGVAEYRDGHRVRFNRTGMPRPKGERPVAGTETVAVRAPDPAGGQPWALIATRGDRGGICVTAPGRLVGTRLASVDRRLGIAYPGFEMLQQYCPDTRKPPTRAFPMRLDVLGSSVGGEDPRGRIERRVLDNRTVYWGRVYEDVVSVTIRTPRDVRTLVPSGLAHAIIAVYDGGFPTGKVTATAHMKDGREVTRTLYSE</sequence>
<comment type="caution">
    <text evidence="2">The sequence shown here is derived from an EMBL/GenBank/DDBJ whole genome shotgun (WGS) entry which is preliminary data.</text>
</comment>
<dbReference type="AlphaFoldDB" id="A0A9X3MY41"/>
<feature type="chain" id="PRO_5040881339" evidence="1">
    <location>
        <begin position="20"/>
        <end position="392"/>
    </location>
</feature>
<keyword evidence="3" id="KW-1185">Reference proteome</keyword>
<feature type="signal peptide" evidence="1">
    <location>
        <begin position="1"/>
        <end position="19"/>
    </location>
</feature>
<proteinExistence type="predicted"/>
<evidence type="ECO:0000256" key="1">
    <source>
        <dbReference type="SAM" id="SignalP"/>
    </source>
</evidence>
<organism evidence="2 3">
    <name type="scientific">Solirubrobacter ginsenosidimutans</name>
    <dbReference type="NCBI Taxonomy" id="490573"/>
    <lineage>
        <taxon>Bacteria</taxon>
        <taxon>Bacillati</taxon>
        <taxon>Actinomycetota</taxon>
        <taxon>Thermoleophilia</taxon>
        <taxon>Solirubrobacterales</taxon>
        <taxon>Solirubrobacteraceae</taxon>
        <taxon>Solirubrobacter</taxon>
    </lineage>
</organism>
<name>A0A9X3MY41_9ACTN</name>
<accession>A0A9X3MY41</accession>